<comment type="similarity">
    <text evidence="1">Belongs to the sodium:galactoside symporter (TC 2.A.2) family.</text>
</comment>
<feature type="transmembrane region" description="Helical" evidence="2">
    <location>
        <begin position="366"/>
        <end position="387"/>
    </location>
</feature>
<dbReference type="STRING" id="983917.RGE_44940"/>
<dbReference type="AlphaFoldDB" id="I0HXU3"/>
<feature type="transmembrane region" description="Helical" evidence="2">
    <location>
        <begin position="49"/>
        <end position="68"/>
    </location>
</feature>
<name>I0HXU3_RUBGI</name>
<dbReference type="SUPFAM" id="SSF103473">
    <property type="entry name" value="MFS general substrate transporter"/>
    <property type="match status" value="1"/>
</dbReference>
<accession>I0HXU3</accession>
<feature type="transmembrane region" description="Helical" evidence="2">
    <location>
        <begin position="317"/>
        <end position="345"/>
    </location>
</feature>
<dbReference type="RefSeq" id="WP_014430678.1">
    <property type="nucleotide sequence ID" value="NC_017075.1"/>
</dbReference>
<feature type="transmembrane region" description="Helical" evidence="2">
    <location>
        <begin position="264"/>
        <end position="283"/>
    </location>
</feature>
<keyword evidence="2" id="KW-0812">Transmembrane</keyword>
<evidence type="ECO:0000313" key="3">
    <source>
        <dbReference type="EMBL" id="BAL97830.1"/>
    </source>
</evidence>
<feature type="transmembrane region" description="Helical" evidence="2">
    <location>
        <begin position="89"/>
        <end position="108"/>
    </location>
</feature>
<feature type="transmembrane region" description="Helical" evidence="2">
    <location>
        <begin position="162"/>
        <end position="181"/>
    </location>
</feature>
<keyword evidence="4" id="KW-1185">Reference proteome</keyword>
<dbReference type="InterPro" id="IPR036259">
    <property type="entry name" value="MFS_trans_sf"/>
</dbReference>
<dbReference type="PATRIC" id="fig|983917.3.peg.4382"/>
<dbReference type="Gene3D" id="1.20.1250.20">
    <property type="entry name" value="MFS general substrate transporter like domains"/>
    <property type="match status" value="1"/>
</dbReference>
<dbReference type="GO" id="GO:0008643">
    <property type="term" value="P:carbohydrate transport"/>
    <property type="evidence" value="ECO:0007669"/>
    <property type="project" value="InterPro"/>
</dbReference>
<proteinExistence type="inferred from homology"/>
<evidence type="ECO:0000256" key="1">
    <source>
        <dbReference type="ARBA" id="ARBA00009617"/>
    </source>
</evidence>
<dbReference type="Proteomes" id="UP000007883">
    <property type="component" value="Chromosome"/>
</dbReference>
<sequence>MGLETRAGAGAAPRWRGGFADGLRYGALGLPLAFVALPLYVLLPAHYAAEYGVPLATLGALLLAVRAFDAVVDPAIGRLVDRLFAGSPARLLAVAAAAALLLAAAFHGLFFPPVAGGTALLAWCAALLVAAYLAYSLLAVLHQAWGARLGGDAAVRARIVSWREGLALAGVLVASVLPSLAGLQATSAVFAVALALALLLLAGAPRAEPAPAAQRFDWRAPLATPAFRRLLAVFLVNGIASAVPATLVLFFVRDRLQAQSWEPVFLAAYFAAGALAMPLWVRLVPRLGLAGAWLAGMALAVAAFVWAATLGPGDTTAFAAVCVASGVALGADLALPGALLAGIVRGAGHGGREGAYFGWWNLATKLNLALAAGLALPLLGLAGYAPGAREPQALAALAAAYCLLPCVLKTAAAALLWRWRHRLDEENPR</sequence>
<organism evidence="3 4">
    <name type="scientific">Rubrivivax gelatinosus (strain NBRC 100245 / IL144)</name>
    <dbReference type="NCBI Taxonomy" id="983917"/>
    <lineage>
        <taxon>Bacteria</taxon>
        <taxon>Pseudomonadati</taxon>
        <taxon>Pseudomonadota</taxon>
        <taxon>Betaproteobacteria</taxon>
        <taxon>Burkholderiales</taxon>
        <taxon>Sphaerotilaceae</taxon>
        <taxon>Rubrivivax</taxon>
    </lineage>
</organism>
<gene>
    <name evidence="3" type="ordered locus">RGE_44940</name>
</gene>
<dbReference type="PANTHER" id="PTHR11328">
    <property type="entry name" value="MAJOR FACILITATOR SUPERFAMILY DOMAIN-CONTAINING PROTEIN"/>
    <property type="match status" value="1"/>
</dbReference>
<dbReference type="InterPro" id="IPR039672">
    <property type="entry name" value="MFS_2"/>
</dbReference>
<dbReference type="Pfam" id="PF13347">
    <property type="entry name" value="MFS_2"/>
    <property type="match status" value="1"/>
</dbReference>
<protein>
    <submittedName>
        <fullName evidence="3">Sodium:galactoside symporter family protein</fullName>
    </submittedName>
</protein>
<feature type="transmembrane region" description="Helical" evidence="2">
    <location>
        <begin position="226"/>
        <end position="252"/>
    </location>
</feature>
<keyword evidence="2" id="KW-0472">Membrane</keyword>
<dbReference type="GO" id="GO:0015293">
    <property type="term" value="F:symporter activity"/>
    <property type="evidence" value="ECO:0007669"/>
    <property type="project" value="InterPro"/>
</dbReference>
<dbReference type="EMBL" id="AP012320">
    <property type="protein sequence ID" value="BAL97830.1"/>
    <property type="molecule type" value="Genomic_DNA"/>
</dbReference>
<evidence type="ECO:0000313" key="4">
    <source>
        <dbReference type="Proteomes" id="UP000007883"/>
    </source>
</evidence>
<dbReference type="PANTHER" id="PTHR11328:SF24">
    <property type="entry name" value="MAJOR FACILITATOR SUPERFAMILY (MFS) PROFILE DOMAIN-CONTAINING PROTEIN"/>
    <property type="match status" value="1"/>
</dbReference>
<feature type="transmembrane region" description="Helical" evidence="2">
    <location>
        <begin position="290"/>
        <end position="311"/>
    </location>
</feature>
<feature type="transmembrane region" description="Helical" evidence="2">
    <location>
        <begin position="187"/>
        <end position="205"/>
    </location>
</feature>
<keyword evidence="2" id="KW-1133">Transmembrane helix</keyword>
<feature type="transmembrane region" description="Helical" evidence="2">
    <location>
        <begin position="23"/>
        <end position="43"/>
    </location>
</feature>
<dbReference type="GO" id="GO:0005886">
    <property type="term" value="C:plasma membrane"/>
    <property type="evidence" value="ECO:0007669"/>
    <property type="project" value="TreeGrafter"/>
</dbReference>
<dbReference type="eggNOG" id="COG2211">
    <property type="taxonomic scope" value="Bacteria"/>
</dbReference>
<dbReference type="HOGENOM" id="CLU_027408_8_1_4"/>
<feature type="transmembrane region" description="Helical" evidence="2">
    <location>
        <begin position="120"/>
        <end position="141"/>
    </location>
</feature>
<feature type="transmembrane region" description="Helical" evidence="2">
    <location>
        <begin position="393"/>
        <end position="417"/>
    </location>
</feature>
<reference evidence="3 4" key="1">
    <citation type="journal article" date="2012" name="J. Bacteriol.">
        <title>Complete genome sequence of phototrophic betaproteobacterium Rubrivivax gelatinosus IL144.</title>
        <authorList>
            <person name="Nagashima S."/>
            <person name="Kamimura A."/>
            <person name="Shimizu T."/>
            <person name="Nakamura-isaki S."/>
            <person name="Aono E."/>
            <person name="Sakamoto K."/>
            <person name="Ichikawa N."/>
            <person name="Nakazawa H."/>
            <person name="Sekine M."/>
            <person name="Yamazaki S."/>
            <person name="Fujita N."/>
            <person name="Shimada K."/>
            <person name="Hanada S."/>
            <person name="Nagashima K.V.P."/>
        </authorList>
    </citation>
    <scope>NUCLEOTIDE SEQUENCE [LARGE SCALE GENOMIC DNA]</scope>
    <source>
        <strain evidence="4">NBRC 100245 / IL144</strain>
    </source>
</reference>
<dbReference type="KEGG" id="rge:RGE_44940"/>
<evidence type="ECO:0000256" key="2">
    <source>
        <dbReference type="SAM" id="Phobius"/>
    </source>
</evidence>